<dbReference type="SMART" id="SM00510">
    <property type="entry name" value="TFS2M"/>
    <property type="match status" value="1"/>
</dbReference>
<reference evidence="4" key="1">
    <citation type="submission" date="2014-06" db="EMBL/GenBank/DDBJ databases">
        <authorList>
            <person name="Aslett M."/>
            <person name="De Silva N."/>
        </authorList>
    </citation>
    <scope>NUCLEOTIDE SEQUENCE [LARGE SCALE GENOMIC DNA]</scope>
    <source>
        <strain evidence="4">Bond</strain>
    </source>
</reference>
<dbReference type="KEGG" id="bbig:BBBOND_0206930"/>
<feature type="region of interest" description="Disordered" evidence="1">
    <location>
        <begin position="1"/>
        <end position="29"/>
    </location>
</feature>
<dbReference type="SUPFAM" id="SSF46942">
    <property type="entry name" value="Elongation factor TFIIS domain 2"/>
    <property type="match status" value="1"/>
</dbReference>
<organism evidence="3 4">
    <name type="scientific">Babesia bigemina</name>
    <dbReference type="NCBI Taxonomy" id="5866"/>
    <lineage>
        <taxon>Eukaryota</taxon>
        <taxon>Sar</taxon>
        <taxon>Alveolata</taxon>
        <taxon>Apicomplexa</taxon>
        <taxon>Aconoidasida</taxon>
        <taxon>Piroplasmida</taxon>
        <taxon>Babesiidae</taxon>
        <taxon>Babesia</taxon>
    </lineage>
</organism>
<dbReference type="InterPro" id="IPR036575">
    <property type="entry name" value="TFIIS_cen_dom_sf"/>
</dbReference>
<dbReference type="OrthoDB" id="1742074at2759"/>
<feature type="domain" description="TFIIS central" evidence="2">
    <location>
        <begin position="32"/>
        <end position="157"/>
    </location>
</feature>
<feature type="region of interest" description="Disordered" evidence="1">
    <location>
        <begin position="163"/>
        <end position="330"/>
    </location>
</feature>
<dbReference type="Pfam" id="PF07500">
    <property type="entry name" value="TFIIS_M"/>
    <property type="match status" value="1"/>
</dbReference>
<evidence type="ECO:0000313" key="3">
    <source>
        <dbReference type="EMBL" id="CDR95535.1"/>
    </source>
</evidence>
<evidence type="ECO:0000313" key="4">
    <source>
        <dbReference type="Proteomes" id="UP000033188"/>
    </source>
</evidence>
<protein>
    <recommendedName>
        <fullName evidence="2">TFIIS central domain-containing protein</fullName>
    </recommendedName>
</protein>
<dbReference type="AlphaFoldDB" id="A0A061DCF9"/>
<name>A0A061DCF9_BABBI</name>
<dbReference type="GO" id="GO:0006351">
    <property type="term" value="P:DNA-templated transcription"/>
    <property type="evidence" value="ECO:0007669"/>
    <property type="project" value="InterPro"/>
</dbReference>
<dbReference type="Gene3D" id="1.10.472.30">
    <property type="entry name" value="Transcription elongation factor S-II, central domain"/>
    <property type="match status" value="1"/>
</dbReference>
<feature type="compositionally biased region" description="Polar residues" evidence="1">
    <location>
        <begin position="235"/>
        <end position="258"/>
    </location>
</feature>
<dbReference type="PROSITE" id="PS51321">
    <property type="entry name" value="TFIIS_CENTRAL"/>
    <property type="match status" value="1"/>
</dbReference>
<keyword evidence="4" id="KW-1185">Reference proteome</keyword>
<accession>A0A061DCF9</accession>
<dbReference type="InterPro" id="IPR003618">
    <property type="entry name" value="TFIIS_cen_dom"/>
</dbReference>
<dbReference type="GeneID" id="24564076"/>
<dbReference type="EMBL" id="LK391708">
    <property type="protein sequence ID" value="CDR95535.1"/>
    <property type="molecule type" value="Genomic_DNA"/>
</dbReference>
<proteinExistence type="predicted"/>
<evidence type="ECO:0000256" key="1">
    <source>
        <dbReference type="SAM" id="MobiDB-lite"/>
    </source>
</evidence>
<dbReference type="STRING" id="5866.A0A061DCF9"/>
<dbReference type="VEuPathDB" id="PiroplasmaDB:BBBOND_0206930"/>
<dbReference type="OMA" id="DFYKFEN"/>
<sequence length="384" mass="43283">MANKAKGAKRPKTGDNEMPNVKEIPEQEKQNIRDTYGGKFLECLQRGLTEVRKEEPNVDMNEEQLTTLSHRICDACYDFYGHDKRAFKQKIFEIYINMKRENNHDLRRKIITKVMSVDELIHAETIKLAPDEVQQKRQIEVEKHYLRNVILPGDQHNVAATAVDEPAPSPQSDATSEKAVSPSRSNSELDHMVSPGSREGTSLFDNESPGELQPESPREEEDSDPDGDGHENEYQSDAESARQSSISLSPKSRMSSSFEEAYGHLGDASTSIDEKGEADDNTPKRRRSMSQGSLTDDLDSSSIFFGRPHRVESDEDTTPKRPQPPDGSQYTLQQVMEKIEGRLNALPAYIAKPFRGPLKCGHKRVSLLMARSHILHSKQPDNKQ</sequence>
<dbReference type="RefSeq" id="XP_012767721.1">
    <property type="nucleotide sequence ID" value="XM_012912267.1"/>
</dbReference>
<feature type="compositionally biased region" description="Basic residues" evidence="1">
    <location>
        <begin position="1"/>
        <end position="11"/>
    </location>
</feature>
<gene>
    <name evidence="3" type="ORF">BBBOND_0206930</name>
</gene>
<dbReference type="Proteomes" id="UP000033188">
    <property type="component" value="Chromosome 2"/>
</dbReference>
<evidence type="ECO:0000259" key="2">
    <source>
        <dbReference type="PROSITE" id="PS51321"/>
    </source>
</evidence>